<evidence type="ECO:0000313" key="3">
    <source>
        <dbReference type="Proteomes" id="UP000655225"/>
    </source>
</evidence>
<gene>
    <name evidence="2" type="ORF">HHK36_002894</name>
</gene>
<dbReference type="GO" id="GO:0000159">
    <property type="term" value="C:protein phosphatase type 2A complex"/>
    <property type="evidence" value="ECO:0007669"/>
    <property type="project" value="UniProtKB-UniRule"/>
</dbReference>
<sequence>MGAQSNNTPKASPTKKFTTLQYLFDLDSKNKNIYCHKNNFIQSSFESVNEELLGNISYCNLVFTFTDPLESPSQQELKRLKLTQLLSMVKTSKKPLDDRILTPLISMLAVNLFRPLPPPSNPFVSSDLPDDEDPVTTLTHAWPHLQIVYNILLRLVLNSDPKTLRSHFDQPFLVNLLSLFQTEDPRERENLKNVYHRIYSKFTFYRSFMRKSMNDVFLRFVFETERHYGIGELLEIWGSIINGFTVPLKEEHKLFLMRVLIPLHKPKGMQGYHRQLAYCVSQFVQKEPVLGGVVVRGILRFWPLTNCQKEILLIGELEDLMVNIEPEQYRKLAVPLCTQIARCLNSWNSQVAERALYVWNNEQFVQIVLQAIEDVLPAVVEGMEKNLKWHWSKSVRQLTANVKAMLEEMEPTLYSKCLYELDLRESMAQQEEMKRRQNWEKLEMAAAKNQLLQQS</sequence>
<evidence type="ECO:0000256" key="1">
    <source>
        <dbReference type="PIRNR" id="PIRNR028043"/>
    </source>
</evidence>
<dbReference type="SUPFAM" id="SSF48371">
    <property type="entry name" value="ARM repeat"/>
    <property type="match status" value="1"/>
</dbReference>
<dbReference type="OMA" id="KCLNSWN"/>
<dbReference type="EMBL" id="JABCRI010000002">
    <property type="protein sequence ID" value="KAF8410366.1"/>
    <property type="molecule type" value="Genomic_DNA"/>
</dbReference>
<name>A0A834ZNB1_TETSI</name>
<organism evidence="2 3">
    <name type="scientific">Tetracentron sinense</name>
    <name type="common">Spur-leaf</name>
    <dbReference type="NCBI Taxonomy" id="13715"/>
    <lineage>
        <taxon>Eukaryota</taxon>
        <taxon>Viridiplantae</taxon>
        <taxon>Streptophyta</taxon>
        <taxon>Embryophyta</taxon>
        <taxon>Tracheophyta</taxon>
        <taxon>Spermatophyta</taxon>
        <taxon>Magnoliopsida</taxon>
        <taxon>Trochodendrales</taxon>
        <taxon>Trochodendraceae</taxon>
        <taxon>Tetracentron</taxon>
    </lineage>
</organism>
<accession>A0A834ZNB1</accession>
<dbReference type="GO" id="GO:0019888">
    <property type="term" value="F:protein phosphatase regulator activity"/>
    <property type="evidence" value="ECO:0007669"/>
    <property type="project" value="UniProtKB-UniRule"/>
</dbReference>
<dbReference type="InterPro" id="IPR016024">
    <property type="entry name" value="ARM-type_fold"/>
</dbReference>
<dbReference type="PANTHER" id="PTHR10257">
    <property type="entry name" value="SERINE/THREONINE PROTEIN PHOSPHATASE 2A PP2A REGULATORY SUBUNIT B"/>
    <property type="match status" value="1"/>
</dbReference>
<dbReference type="OrthoDB" id="768580at2759"/>
<comment type="similarity">
    <text evidence="1">Belongs to the phosphatase 2A regulatory subunit.</text>
</comment>
<reference evidence="2 3" key="1">
    <citation type="submission" date="2020-04" db="EMBL/GenBank/DDBJ databases">
        <title>Plant Genome Project.</title>
        <authorList>
            <person name="Zhang R.-G."/>
        </authorList>
    </citation>
    <scope>NUCLEOTIDE SEQUENCE [LARGE SCALE GENOMIC DNA]</scope>
    <source>
        <strain evidence="2">YNK0</strain>
        <tissue evidence="2">Leaf</tissue>
    </source>
</reference>
<dbReference type="InterPro" id="IPR011989">
    <property type="entry name" value="ARM-like"/>
</dbReference>
<evidence type="ECO:0000313" key="2">
    <source>
        <dbReference type="EMBL" id="KAF8410366.1"/>
    </source>
</evidence>
<dbReference type="PIRSF" id="PIRSF028043">
    <property type="entry name" value="PP2A_B56"/>
    <property type="match status" value="1"/>
</dbReference>
<protein>
    <recommendedName>
        <fullName evidence="1">Serine/threonine protein phosphatase 2A regulatory subunit</fullName>
    </recommendedName>
</protein>
<comment type="function">
    <text evidence="1">The B regulatory subunit might modulate substrate selectivity and catalytic activity, and also might direct the localization of the catalytic enzyme to a particular subcellular compartment.</text>
</comment>
<keyword evidence="3" id="KW-1185">Reference proteome</keyword>
<dbReference type="GO" id="GO:0007165">
    <property type="term" value="P:signal transduction"/>
    <property type="evidence" value="ECO:0007669"/>
    <property type="project" value="InterPro"/>
</dbReference>
<dbReference type="AlphaFoldDB" id="A0A834ZNB1"/>
<dbReference type="Pfam" id="PF01603">
    <property type="entry name" value="B56"/>
    <property type="match status" value="1"/>
</dbReference>
<dbReference type="PANTHER" id="PTHR10257:SF28">
    <property type="entry name" value="SERINE_THREONINE PROTEIN PHOSPHATASE 2A REGULATORY SUBUNIT"/>
    <property type="match status" value="1"/>
</dbReference>
<dbReference type="FunFam" id="1.25.10.10:FF:000548">
    <property type="entry name" value="Serine/threonine protein phosphatase 2A regulatory subunit"/>
    <property type="match status" value="1"/>
</dbReference>
<proteinExistence type="inferred from homology"/>
<dbReference type="InterPro" id="IPR002554">
    <property type="entry name" value="PP2A_B56"/>
</dbReference>
<comment type="caution">
    <text evidence="2">The sequence shown here is derived from an EMBL/GenBank/DDBJ whole genome shotgun (WGS) entry which is preliminary data.</text>
</comment>
<dbReference type="Gene3D" id="1.25.10.10">
    <property type="entry name" value="Leucine-rich Repeat Variant"/>
    <property type="match status" value="1"/>
</dbReference>
<dbReference type="Proteomes" id="UP000655225">
    <property type="component" value="Unassembled WGS sequence"/>
</dbReference>